<dbReference type="PANTHER" id="PTHR42711:SF19">
    <property type="entry name" value="DOXORUBICIN RESISTANCE ATP-BINDING PROTEIN DRRA"/>
    <property type="match status" value="1"/>
</dbReference>
<keyword evidence="8" id="KW-1185">Reference proteome</keyword>
<dbReference type="GO" id="GO:0005886">
    <property type="term" value="C:plasma membrane"/>
    <property type="evidence" value="ECO:0007669"/>
    <property type="project" value="UniProtKB-SubCell"/>
</dbReference>
<evidence type="ECO:0000259" key="6">
    <source>
        <dbReference type="PROSITE" id="PS50893"/>
    </source>
</evidence>
<feature type="domain" description="ABC transporter" evidence="6">
    <location>
        <begin position="6"/>
        <end position="235"/>
    </location>
</feature>
<dbReference type="PANTHER" id="PTHR42711">
    <property type="entry name" value="ABC TRANSPORTER ATP-BINDING PROTEIN"/>
    <property type="match status" value="1"/>
</dbReference>
<evidence type="ECO:0000256" key="4">
    <source>
        <dbReference type="ARBA" id="ARBA00022840"/>
    </source>
</evidence>
<keyword evidence="3" id="KW-0547">Nucleotide-binding</keyword>
<evidence type="ECO:0000256" key="5">
    <source>
        <dbReference type="ARBA" id="ARBA00023251"/>
    </source>
</evidence>
<dbReference type="PROSITE" id="PS00211">
    <property type="entry name" value="ABC_TRANSPORTER_1"/>
    <property type="match status" value="1"/>
</dbReference>
<dbReference type="eggNOG" id="COG1131">
    <property type="taxonomic scope" value="Bacteria"/>
</dbReference>
<protein>
    <submittedName>
        <fullName evidence="7">Putative ABC transporter, ATP-binding protein</fullName>
    </submittedName>
</protein>
<proteinExistence type="predicted"/>
<dbReference type="SUPFAM" id="SSF52540">
    <property type="entry name" value="P-loop containing nucleoside triphosphate hydrolases"/>
    <property type="match status" value="1"/>
</dbReference>
<dbReference type="HOGENOM" id="CLU_000604_1_2_11"/>
<keyword evidence="2" id="KW-0813">Transport</keyword>
<dbReference type="SMART" id="SM00382">
    <property type="entry name" value="AAA"/>
    <property type="match status" value="1"/>
</dbReference>
<keyword evidence="5" id="KW-0046">Antibiotic resistance</keyword>
<dbReference type="PROSITE" id="PS50893">
    <property type="entry name" value="ABC_TRANSPORTER_2"/>
    <property type="match status" value="1"/>
</dbReference>
<dbReference type="KEGG" id="gpo:GPOL_c11220"/>
<dbReference type="GeneID" id="90158192"/>
<reference evidence="7 8" key="1">
    <citation type="journal article" date="2012" name="Appl. Environ. Microbiol.">
        <title>Involvement of two latex-clearing proteins during rubber degradation and insights into the subsequent degradation pathway revealed by the genome sequence of Gordonia polyisoprenivorans strain VH2.</title>
        <authorList>
            <person name="Hiessl S."/>
            <person name="Schuldes J."/>
            <person name="Thurmer A."/>
            <person name="Halbsguth T."/>
            <person name="Broker D."/>
            <person name="Angelov A."/>
            <person name="Liebl W."/>
            <person name="Daniel R."/>
            <person name="Steinbuchel A."/>
        </authorList>
    </citation>
    <scope>NUCLEOTIDE SEQUENCE [LARGE SCALE GENOMIC DNA]</scope>
    <source>
        <strain evidence="8">DSM 44266 / VH2</strain>
    </source>
</reference>
<dbReference type="InterPro" id="IPR003439">
    <property type="entry name" value="ABC_transporter-like_ATP-bd"/>
</dbReference>
<dbReference type="GO" id="GO:0005524">
    <property type="term" value="F:ATP binding"/>
    <property type="evidence" value="ECO:0007669"/>
    <property type="project" value="UniProtKB-KW"/>
</dbReference>
<gene>
    <name evidence="7" type="ordered locus">GPOL_c11220</name>
</gene>
<evidence type="ECO:0000256" key="3">
    <source>
        <dbReference type="ARBA" id="ARBA00022741"/>
    </source>
</evidence>
<dbReference type="GO" id="GO:0046677">
    <property type="term" value="P:response to antibiotic"/>
    <property type="evidence" value="ECO:0007669"/>
    <property type="project" value="UniProtKB-KW"/>
</dbReference>
<dbReference type="AlphaFoldDB" id="H6N1H3"/>
<organism evidence="7 8">
    <name type="scientific">Gordonia polyisoprenivorans (strain DSM 44266 / VH2)</name>
    <dbReference type="NCBI Taxonomy" id="1112204"/>
    <lineage>
        <taxon>Bacteria</taxon>
        <taxon>Bacillati</taxon>
        <taxon>Actinomycetota</taxon>
        <taxon>Actinomycetes</taxon>
        <taxon>Mycobacteriales</taxon>
        <taxon>Gordoniaceae</taxon>
        <taxon>Gordonia</taxon>
    </lineage>
</organism>
<evidence type="ECO:0000256" key="2">
    <source>
        <dbReference type="ARBA" id="ARBA00022448"/>
    </source>
</evidence>
<evidence type="ECO:0000313" key="7">
    <source>
        <dbReference type="EMBL" id="AFA72184.1"/>
    </source>
</evidence>
<dbReference type="STRING" id="1112204.GPOL_c11220"/>
<dbReference type="Pfam" id="PF00005">
    <property type="entry name" value="ABC_tran"/>
    <property type="match status" value="1"/>
</dbReference>
<dbReference type="Gene3D" id="3.40.50.300">
    <property type="entry name" value="P-loop containing nucleotide triphosphate hydrolases"/>
    <property type="match status" value="1"/>
</dbReference>
<evidence type="ECO:0000256" key="1">
    <source>
        <dbReference type="ARBA" id="ARBA00004202"/>
    </source>
</evidence>
<dbReference type="Proteomes" id="UP000009154">
    <property type="component" value="Chromosome"/>
</dbReference>
<dbReference type="InterPro" id="IPR050763">
    <property type="entry name" value="ABC_transporter_ATP-binding"/>
</dbReference>
<evidence type="ECO:0000313" key="8">
    <source>
        <dbReference type="Proteomes" id="UP000009154"/>
    </source>
</evidence>
<dbReference type="GO" id="GO:0016887">
    <property type="term" value="F:ATP hydrolysis activity"/>
    <property type="evidence" value="ECO:0007669"/>
    <property type="project" value="InterPro"/>
</dbReference>
<sequence>MADDAITVHELRKTYREVTALDGIDLTVPRASVFALLGPNGAGKTTAVAILTTLSRADSGTAIIDGVDVRTHPHQARSRLGVSGQFAAVDGILTGRENLIMVARLTGYSRRDALRRADELLERFGLADADRRAATYSGGMRRRLDLACALIAAPPVLVLDEPTTGLDPIGRTELWYTISQLVAGGTTVLLTTQYLEEADQFSDSVAVLVDGSIVARGTAGELKRDYASHTVTLVFDEPAEAARAAGHLDMAGHQPRAHGDQTIEFSADNGAQAVAIAVAELTAAGIAVAEATSAAPTLDDVFVRLTLGAQS</sequence>
<accession>H6N1H3</accession>
<dbReference type="InterPro" id="IPR027417">
    <property type="entry name" value="P-loop_NTPase"/>
</dbReference>
<comment type="subcellular location">
    <subcellularLocation>
        <location evidence="1">Cell membrane</location>
        <topology evidence="1">Peripheral membrane protein</topology>
    </subcellularLocation>
</comment>
<dbReference type="InterPro" id="IPR003593">
    <property type="entry name" value="AAA+_ATPase"/>
</dbReference>
<dbReference type="InterPro" id="IPR017871">
    <property type="entry name" value="ABC_transporter-like_CS"/>
</dbReference>
<keyword evidence="4 7" id="KW-0067">ATP-binding</keyword>
<name>H6N1H3_GORPV</name>
<dbReference type="EMBL" id="CP003119">
    <property type="protein sequence ID" value="AFA72184.1"/>
    <property type="molecule type" value="Genomic_DNA"/>
</dbReference>
<dbReference type="RefSeq" id="WP_014359085.1">
    <property type="nucleotide sequence ID" value="NC_016906.1"/>
</dbReference>